<organism evidence="1">
    <name type="scientific">Attheya septentrionalis</name>
    <dbReference type="NCBI Taxonomy" id="420275"/>
    <lineage>
        <taxon>Eukaryota</taxon>
        <taxon>Sar</taxon>
        <taxon>Stramenopiles</taxon>
        <taxon>Ochrophyta</taxon>
        <taxon>Bacillariophyta</taxon>
        <taxon>Coscinodiscophyceae</taxon>
        <taxon>Chaetocerotophycidae</taxon>
        <taxon>Chaetocerotales</taxon>
        <taxon>Attheyaceae</taxon>
        <taxon>Attheya</taxon>
    </lineage>
</organism>
<dbReference type="EMBL" id="HBHQ01018727">
    <property type="protein sequence ID" value="CAD9820727.1"/>
    <property type="molecule type" value="Transcribed_RNA"/>
</dbReference>
<name>A0A6T7IQP1_9STRA</name>
<accession>A0A6T7IQP1</accession>
<dbReference type="AlphaFoldDB" id="A0A6T7IQP1"/>
<dbReference type="Gene3D" id="2.80.10.50">
    <property type="match status" value="1"/>
</dbReference>
<dbReference type="CDD" id="cd00257">
    <property type="entry name" value="beta-trefoil_FSCN-like"/>
    <property type="match status" value="1"/>
</dbReference>
<proteinExistence type="predicted"/>
<dbReference type="EMBL" id="HBHQ01018723">
    <property type="protein sequence ID" value="CAD9820723.1"/>
    <property type="molecule type" value="Transcribed_RNA"/>
</dbReference>
<reference evidence="1" key="1">
    <citation type="submission" date="2021-01" db="EMBL/GenBank/DDBJ databases">
        <authorList>
            <person name="Corre E."/>
            <person name="Pelletier E."/>
            <person name="Niang G."/>
            <person name="Scheremetjew M."/>
            <person name="Finn R."/>
            <person name="Kale V."/>
            <person name="Holt S."/>
            <person name="Cochrane G."/>
            <person name="Meng A."/>
            <person name="Brown T."/>
            <person name="Cohen L."/>
        </authorList>
    </citation>
    <scope>NUCLEOTIDE SEQUENCE</scope>
    <source>
        <strain evidence="1">CCMP2084</strain>
    </source>
</reference>
<evidence type="ECO:0000313" key="1">
    <source>
        <dbReference type="EMBL" id="CAD9820723.1"/>
    </source>
</evidence>
<gene>
    <name evidence="1" type="ORF">ASEP1449_LOCUS12556</name>
    <name evidence="2" type="ORF">ASEP1449_LOCUS12560</name>
</gene>
<protein>
    <submittedName>
        <fullName evidence="1">Uncharacterized protein</fullName>
    </submittedName>
</protein>
<evidence type="ECO:0000313" key="2">
    <source>
        <dbReference type="EMBL" id="CAD9820727.1"/>
    </source>
</evidence>
<sequence>MVQNEVENEEAIMVQAIKPTPDVGSAIDSMGATLAKSGFGFQYPTLKNPDTKNKVAGKLLRLPMIIHTCITHAIDSTTATETSIGKVSTIEALVPGNVVALHSPDKNCFLRIFENEASFGSGVRCANELPLAWDSERFLVVDAGNGKISLFSPSHRRFLGCQNGVLTASGYPITSPDDRPRAHEIFDVENHSNNDSITLFCEIEGKFGKLEGQDYFQVVQIQDFFPESNNLSWNLLPIISLPAPIVSNLKDDLHVYVNFICVCGIVSIFFRINN</sequence>